<name>A0ABS8TA53_DATST</name>
<gene>
    <name evidence="2" type="ORF">HAX54_006318</name>
</gene>
<protein>
    <submittedName>
        <fullName evidence="2">Uncharacterized protein</fullName>
    </submittedName>
</protein>
<evidence type="ECO:0000313" key="2">
    <source>
        <dbReference type="EMBL" id="MCD7468282.1"/>
    </source>
</evidence>
<proteinExistence type="predicted"/>
<organism evidence="2 3">
    <name type="scientific">Datura stramonium</name>
    <name type="common">Jimsonweed</name>
    <name type="synonym">Common thornapple</name>
    <dbReference type="NCBI Taxonomy" id="4076"/>
    <lineage>
        <taxon>Eukaryota</taxon>
        <taxon>Viridiplantae</taxon>
        <taxon>Streptophyta</taxon>
        <taxon>Embryophyta</taxon>
        <taxon>Tracheophyta</taxon>
        <taxon>Spermatophyta</taxon>
        <taxon>Magnoliopsida</taxon>
        <taxon>eudicotyledons</taxon>
        <taxon>Gunneridae</taxon>
        <taxon>Pentapetalae</taxon>
        <taxon>asterids</taxon>
        <taxon>lamiids</taxon>
        <taxon>Solanales</taxon>
        <taxon>Solanaceae</taxon>
        <taxon>Solanoideae</taxon>
        <taxon>Datureae</taxon>
        <taxon>Datura</taxon>
    </lineage>
</organism>
<evidence type="ECO:0000256" key="1">
    <source>
        <dbReference type="SAM" id="MobiDB-lite"/>
    </source>
</evidence>
<dbReference type="Proteomes" id="UP000823775">
    <property type="component" value="Unassembled WGS sequence"/>
</dbReference>
<comment type="caution">
    <text evidence="2">The sequence shown here is derived from an EMBL/GenBank/DDBJ whole genome shotgun (WGS) entry which is preliminary data.</text>
</comment>
<dbReference type="EMBL" id="JACEIK010001315">
    <property type="protein sequence ID" value="MCD7468282.1"/>
    <property type="molecule type" value="Genomic_DNA"/>
</dbReference>
<sequence length="218" mass="23217">MLPAAQVNSPSTHCHVRGARPSVQQRLRCGRRLGAMACARKPFIGATVCTTWHCSSALARARRPSSCATAGARCPLFYAMVGAAHQGVSNSHNQIPTSTMKRNIMSEVKFIKEQGKYKSTTSNMCTGHRAGRATQGLARGTGSSVAQPGATCRQHNSTSRRDAQRHWCIRAREAGSPGASKLATCRKSGASSAATYNKCTGGNFKGKNGISSQKKCFK</sequence>
<accession>A0ABS8TA53</accession>
<evidence type="ECO:0000313" key="3">
    <source>
        <dbReference type="Proteomes" id="UP000823775"/>
    </source>
</evidence>
<keyword evidence="3" id="KW-1185">Reference proteome</keyword>
<reference evidence="2 3" key="1">
    <citation type="journal article" date="2021" name="BMC Genomics">
        <title>Datura genome reveals duplications of psychoactive alkaloid biosynthetic genes and high mutation rate following tissue culture.</title>
        <authorList>
            <person name="Rajewski A."/>
            <person name="Carter-House D."/>
            <person name="Stajich J."/>
            <person name="Litt A."/>
        </authorList>
    </citation>
    <scope>NUCLEOTIDE SEQUENCE [LARGE SCALE GENOMIC DNA]</scope>
    <source>
        <strain evidence="2">AR-01</strain>
    </source>
</reference>
<feature type="region of interest" description="Disordered" evidence="1">
    <location>
        <begin position="138"/>
        <end position="164"/>
    </location>
</feature>